<accession>A0A975B7J2</accession>
<dbReference type="InterPro" id="IPR023577">
    <property type="entry name" value="CYTH_domain"/>
</dbReference>
<feature type="domain" description="CYTH" evidence="1">
    <location>
        <begin position="239"/>
        <end position="463"/>
    </location>
</feature>
<evidence type="ECO:0000313" key="3">
    <source>
        <dbReference type="Proteomes" id="UP000663720"/>
    </source>
</evidence>
<dbReference type="EMBL" id="CP061799">
    <property type="protein sequence ID" value="QTA80256.1"/>
    <property type="molecule type" value="Genomic_DNA"/>
</dbReference>
<keyword evidence="3" id="KW-1185">Reference proteome</keyword>
<reference evidence="2" key="1">
    <citation type="journal article" date="2021" name="Microb. Physiol.">
        <title>Proteogenomic Insights into the Physiology of Marine, Sulfate-Reducing, Filamentous Desulfonema limicola and Desulfonema magnum.</title>
        <authorList>
            <person name="Schnaars V."/>
            <person name="Wohlbrand L."/>
            <person name="Scheve S."/>
            <person name="Hinrichs C."/>
            <person name="Reinhardt R."/>
            <person name="Rabus R."/>
        </authorList>
    </citation>
    <scope>NUCLEOTIDE SEQUENCE</scope>
    <source>
        <strain evidence="2">5ac10</strain>
    </source>
</reference>
<dbReference type="Proteomes" id="UP000663720">
    <property type="component" value="Chromosome"/>
</dbReference>
<dbReference type="SMART" id="SM01118">
    <property type="entry name" value="CYTH"/>
    <property type="match status" value="1"/>
</dbReference>
<proteinExistence type="predicted"/>
<dbReference type="KEGG" id="dli:dnl_25520"/>
<name>A0A975B7J2_9BACT</name>
<evidence type="ECO:0000313" key="2">
    <source>
        <dbReference type="EMBL" id="QTA80256.1"/>
    </source>
</evidence>
<dbReference type="AlphaFoldDB" id="A0A975B7J2"/>
<dbReference type="PROSITE" id="PS51707">
    <property type="entry name" value="CYTH"/>
    <property type="match status" value="1"/>
</dbReference>
<dbReference type="RefSeq" id="WP_207691923.1">
    <property type="nucleotide sequence ID" value="NZ_CP061799.1"/>
</dbReference>
<dbReference type="SUPFAM" id="SSF55154">
    <property type="entry name" value="CYTH-like phosphatases"/>
    <property type="match status" value="1"/>
</dbReference>
<protein>
    <submittedName>
        <fullName evidence="2">CYTH domain-containing protein</fullName>
    </submittedName>
</protein>
<dbReference type="Gene3D" id="2.40.320.10">
    <property type="entry name" value="Hypothetical Protein Pfu-838710-001"/>
    <property type="match status" value="1"/>
</dbReference>
<dbReference type="InterPro" id="IPR033469">
    <property type="entry name" value="CYTH-like_dom_sf"/>
</dbReference>
<dbReference type="Pfam" id="PF01928">
    <property type="entry name" value="CYTH"/>
    <property type="match status" value="1"/>
</dbReference>
<evidence type="ECO:0000259" key="1">
    <source>
        <dbReference type="PROSITE" id="PS51707"/>
    </source>
</evidence>
<organism evidence="2 3">
    <name type="scientific">Desulfonema limicola</name>
    <dbReference type="NCBI Taxonomy" id="45656"/>
    <lineage>
        <taxon>Bacteria</taxon>
        <taxon>Pseudomonadati</taxon>
        <taxon>Thermodesulfobacteriota</taxon>
        <taxon>Desulfobacteria</taxon>
        <taxon>Desulfobacterales</taxon>
        <taxon>Desulfococcaceae</taxon>
        <taxon>Desulfonema</taxon>
    </lineage>
</organism>
<sequence>MLVLQRNADHVLNDGCKRAGVDPKWLLEVIAEINLFVPDDWRLTRTTNNFRIRIVSHPCATFVGSCYRTHGDNILHIIDSLHLPGFHDCKDLRKRQHEFNKKITSNVKKENPEILVPNLYYFRPYPEGFSSPLFARQYERIKQKKDGTKAGDQYHRIHPITKAGLDLEHFMWIRWSITGTVEIVESPDPLYHGKDYWKVPLLENARSRVNLETYEKTFERLLKKYHISLPVLPEKQAAPYEIEYKLTVPEKESDTSAVFNLILETLENNNNKTGFYIGDQEKRHKTQIDIYFDDNRFSLYETGASFRMRKKDNIRVTLKKRFDCKQRDTENGLYRRIEEEAVITASQQADLMAGKPVNSFPYRLLPYIVPDCGLLSPRVIVKNERRIIYIQDHKYRKAELCFDRVIYQIEGKNYGPFFEIEIESKGADSKDIEQLAGYLEKNLELTKSKHSKYERGVLIYKNSINGGKKNA</sequence>
<gene>
    <name evidence="2" type="ORF">dnl_25520</name>
</gene>